<name>A0ABR3JR35_9AGAR</name>
<evidence type="ECO:0000313" key="2">
    <source>
        <dbReference type="Proteomes" id="UP001556367"/>
    </source>
</evidence>
<organism evidence="1 2">
    <name type="scientific">Hohenbuehelia grisea</name>
    <dbReference type="NCBI Taxonomy" id="104357"/>
    <lineage>
        <taxon>Eukaryota</taxon>
        <taxon>Fungi</taxon>
        <taxon>Dikarya</taxon>
        <taxon>Basidiomycota</taxon>
        <taxon>Agaricomycotina</taxon>
        <taxon>Agaricomycetes</taxon>
        <taxon>Agaricomycetidae</taxon>
        <taxon>Agaricales</taxon>
        <taxon>Pleurotineae</taxon>
        <taxon>Pleurotaceae</taxon>
        <taxon>Hohenbuehelia</taxon>
    </lineage>
</organism>
<accession>A0ABR3JR35</accession>
<evidence type="ECO:0000313" key="1">
    <source>
        <dbReference type="EMBL" id="KAL0957812.1"/>
    </source>
</evidence>
<sequence>MRKQGPMPTKNAPRQLLYHPLLFQPSNIISSRHSLVHSVPVSFNHDHFIYPSTTRHRHSLWPSRFASIWSKVHPALNLLLCAVSGYVQQLGSFRVNSAYISSTRHLQRELGLAVERAPADIHSQLCS</sequence>
<reference evidence="2" key="1">
    <citation type="submission" date="2024-06" db="EMBL/GenBank/DDBJ databases">
        <title>Multi-omics analyses provide insights into the biosynthesis of the anticancer antibiotic pleurotin in Hohenbuehelia grisea.</title>
        <authorList>
            <person name="Weaver J.A."/>
            <person name="Alberti F."/>
        </authorList>
    </citation>
    <scope>NUCLEOTIDE SEQUENCE [LARGE SCALE GENOMIC DNA]</scope>
    <source>
        <strain evidence="2">T-177</strain>
    </source>
</reference>
<dbReference type="Proteomes" id="UP001556367">
    <property type="component" value="Unassembled WGS sequence"/>
</dbReference>
<proteinExistence type="predicted"/>
<protein>
    <submittedName>
        <fullName evidence="1">Uncharacterized protein</fullName>
    </submittedName>
</protein>
<dbReference type="EMBL" id="JASNQZ010000005">
    <property type="protein sequence ID" value="KAL0957812.1"/>
    <property type="molecule type" value="Genomic_DNA"/>
</dbReference>
<gene>
    <name evidence="1" type="ORF">HGRIS_001589</name>
</gene>
<comment type="caution">
    <text evidence="1">The sequence shown here is derived from an EMBL/GenBank/DDBJ whole genome shotgun (WGS) entry which is preliminary data.</text>
</comment>
<keyword evidence="2" id="KW-1185">Reference proteome</keyword>